<evidence type="ECO:0000256" key="5">
    <source>
        <dbReference type="ARBA" id="ARBA00023242"/>
    </source>
</evidence>
<dbReference type="InterPro" id="IPR006939">
    <property type="entry name" value="SNF5"/>
</dbReference>
<sequence>MEESTKAAEDKRLFPEPVSVLETIQSFIDDRKKAGIPLNAEEREALRVLYSDAVHETLADVDDATYSELSRLKQIELEYLHQVRGVRQVMPSAIFGDGYAGYGNGWTGNKMRLLYAQDRKRAGRESKELIIPNPSLAKTAITGEHLVPIRLDFENDKYRFKDTFCWNIEGMTVPIDLFVENLLEDFALPNSLMQPICASIEEQFHSYVRHPLQQQEQQQKQEPKQESAAERPAAVENSDFDRRVVIKIDITSAQHTLKDQFEWDINEPENDPEEFAETFVKEMALPQEFATAVAHTIREQVQAQIKELMQQGYEFDGARQVSRDAACDFEVGPHTFLRPPHLLDEFSPSVSQLSTDEIQHFDRDRNNRRRGRRLGGRMSRRTAGGGAVPSLQPLSEVREIRNINTPYFNSLLPGGLDRNLDTLRSHIYQQDDTDSERPEVVYFFNRLRESRHVPSASVFSMDMINEDERRQRFTVKLKLPPRILHQFPSFGNTQ</sequence>
<gene>
    <name evidence="7" type="ORF">B9G98_01319</name>
</gene>
<evidence type="ECO:0000256" key="6">
    <source>
        <dbReference type="SAM" id="MobiDB-lite"/>
    </source>
</evidence>
<dbReference type="Pfam" id="PF04855">
    <property type="entry name" value="SNF5"/>
    <property type="match status" value="1"/>
</dbReference>
<dbReference type="EMBL" id="NDIQ01000001">
    <property type="protein sequence ID" value="PRT53699.1"/>
    <property type="molecule type" value="Genomic_DNA"/>
</dbReference>
<evidence type="ECO:0000256" key="3">
    <source>
        <dbReference type="ARBA" id="ARBA00023015"/>
    </source>
</evidence>
<protein>
    <submittedName>
        <fullName evidence="7">SWI/SNF chromatin-remodeling complex subunit snf5</fullName>
    </submittedName>
</protein>
<dbReference type="PANTHER" id="PTHR10019">
    <property type="entry name" value="SNF5"/>
    <property type="match status" value="1"/>
</dbReference>
<evidence type="ECO:0000256" key="1">
    <source>
        <dbReference type="ARBA" id="ARBA00004123"/>
    </source>
</evidence>
<dbReference type="GO" id="GO:0006338">
    <property type="term" value="P:chromatin remodeling"/>
    <property type="evidence" value="ECO:0007669"/>
    <property type="project" value="InterPro"/>
</dbReference>
<accession>A0A2T0FFG6</accession>
<feature type="compositionally biased region" description="Basic residues" evidence="6">
    <location>
        <begin position="366"/>
        <end position="380"/>
    </location>
</feature>
<dbReference type="Proteomes" id="UP000238350">
    <property type="component" value="Unassembled WGS sequence"/>
</dbReference>
<evidence type="ECO:0000256" key="2">
    <source>
        <dbReference type="ARBA" id="ARBA00010239"/>
    </source>
</evidence>
<keyword evidence="5" id="KW-0539">Nucleus</keyword>
<feature type="compositionally biased region" description="Basic and acidic residues" evidence="6">
    <location>
        <begin position="219"/>
        <end position="229"/>
    </location>
</feature>
<proteinExistence type="inferred from homology"/>
<dbReference type="GeneID" id="36515068"/>
<dbReference type="OrthoDB" id="515064at2759"/>
<keyword evidence="3" id="KW-0805">Transcription regulation</keyword>
<dbReference type="STRING" id="45607.A0A2T0FFG6"/>
<reference evidence="7 8" key="1">
    <citation type="submission" date="2017-04" db="EMBL/GenBank/DDBJ databases">
        <title>Genome sequencing of [Candida] sorbophila.</title>
        <authorList>
            <person name="Ahn J.O."/>
        </authorList>
    </citation>
    <scope>NUCLEOTIDE SEQUENCE [LARGE SCALE GENOMIC DNA]</scope>
    <source>
        <strain evidence="7 8">DS02</strain>
    </source>
</reference>
<dbReference type="AlphaFoldDB" id="A0A2T0FFG6"/>
<evidence type="ECO:0000313" key="7">
    <source>
        <dbReference type="EMBL" id="PRT53699.1"/>
    </source>
</evidence>
<comment type="similarity">
    <text evidence="2">Belongs to the SNF5 family.</text>
</comment>
<comment type="caution">
    <text evidence="7">The sequence shown here is derived from an EMBL/GenBank/DDBJ whole genome shotgun (WGS) entry which is preliminary data.</text>
</comment>
<dbReference type="RefSeq" id="XP_024663645.1">
    <property type="nucleotide sequence ID" value="XM_024807877.1"/>
</dbReference>
<dbReference type="GO" id="GO:0000228">
    <property type="term" value="C:nuclear chromosome"/>
    <property type="evidence" value="ECO:0007669"/>
    <property type="project" value="InterPro"/>
</dbReference>
<keyword evidence="4" id="KW-0804">Transcription</keyword>
<feature type="region of interest" description="Disordered" evidence="6">
    <location>
        <begin position="364"/>
        <end position="389"/>
    </location>
</feature>
<organism evidence="7 8">
    <name type="scientific">Wickerhamiella sorbophila</name>
    <dbReference type="NCBI Taxonomy" id="45607"/>
    <lineage>
        <taxon>Eukaryota</taxon>
        <taxon>Fungi</taxon>
        <taxon>Dikarya</taxon>
        <taxon>Ascomycota</taxon>
        <taxon>Saccharomycotina</taxon>
        <taxon>Dipodascomycetes</taxon>
        <taxon>Dipodascales</taxon>
        <taxon>Trichomonascaceae</taxon>
        <taxon>Wickerhamiella</taxon>
    </lineage>
</organism>
<comment type="subcellular location">
    <subcellularLocation>
        <location evidence="1">Nucleus</location>
    </subcellularLocation>
</comment>
<feature type="region of interest" description="Disordered" evidence="6">
    <location>
        <begin position="212"/>
        <end position="236"/>
    </location>
</feature>
<evidence type="ECO:0000256" key="4">
    <source>
        <dbReference type="ARBA" id="ARBA00023163"/>
    </source>
</evidence>
<evidence type="ECO:0000313" key="8">
    <source>
        <dbReference type="Proteomes" id="UP000238350"/>
    </source>
</evidence>
<keyword evidence="8" id="KW-1185">Reference proteome</keyword>
<name>A0A2T0FFG6_9ASCO</name>